<feature type="transmembrane region" description="Helical" evidence="1">
    <location>
        <begin position="32"/>
        <end position="56"/>
    </location>
</feature>
<dbReference type="Proteomes" id="UP000271162">
    <property type="component" value="Unassembled WGS sequence"/>
</dbReference>
<gene>
    <name evidence="2" type="ORF">NBR_LOCUS20013</name>
</gene>
<protein>
    <submittedName>
        <fullName evidence="4">Aa_trans domain-containing protein</fullName>
    </submittedName>
</protein>
<reference evidence="4" key="1">
    <citation type="submission" date="2017-02" db="UniProtKB">
        <authorList>
            <consortium name="WormBaseParasite"/>
        </authorList>
    </citation>
    <scope>IDENTIFICATION</scope>
</reference>
<dbReference type="EMBL" id="UYSL01024711">
    <property type="protein sequence ID" value="VDL83749.1"/>
    <property type="molecule type" value="Genomic_DNA"/>
</dbReference>
<keyword evidence="1" id="KW-1133">Transmembrane helix</keyword>
<dbReference type="WBParaSite" id="NBR_0002001201-mRNA-1">
    <property type="protein sequence ID" value="NBR_0002001201-mRNA-1"/>
    <property type="gene ID" value="NBR_0002001201"/>
</dbReference>
<dbReference type="STRING" id="27835.A0A0N4YRZ0"/>
<sequence>MVVYGPLAQVAVAATTAIVALSILVTPYNAALVNLVAVVCITSAMVVYSCLIGISLLELPAFLWQIVFDSSHSRSVLYGIKGSILITHDFAFLCTIEENVRHT</sequence>
<evidence type="ECO:0000256" key="1">
    <source>
        <dbReference type="SAM" id="Phobius"/>
    </source>
</evidence>
<feature type="transmembrane region" description="Helical" evidence="1">
    <location>
        <begin position="6"/>
        <end position="25"/>
    </location>
</feature>
<keyword evidence="3" id="KW-1185">Reference proteome</keyword>
<keyword evidence="1" id="KW-0472">Membrane</keyword>
<evidence type="ECO:0000313" key="2">
    <source>
        <dbReference type="EMBL" id="VDL83749.1"/>
    </source>
</evidence>
<keyword evidence="1" id="KW-0812">Transmembrane</keyword>
<evidence type="ECO:0000313" key="3">
    <source>
        <dbReference type="Proteomes" id="UP000271162"/>
    </source>
</evidence>
<accession>A0A0N4YRZ0</accession>
<evidence type="ECO:0000313" key="4">
    <source>
        <dbReference type="WBParaSite" id="NBR_0002001201-mRNA-1"/>
    </source>
</evidence>
<proteinExistence type="predicted"/>
<organism evidence="4">
    <name type="scientific">Nippostrongylus brasiliensis</name>
    <name type="common">Rat hookworm</name>
    <dbReference type="NCBI Taxonomy" id="27835"/>
    <lineage>
        <taxon>Eukaryota</taxon>
        <taxon>Metazoa</taxon>
        <taxon>Ecdysozoa</taxon>
        <taxon>Nematoda</taxon>
        <taxon>Chromadorea</taxon>
        <taxon>Rhabditida</taxon>
        <taxon>Rhabditina</taxon>
        <taxon>Rhabditomorpha</taxon>
        <taxon>Strongyloidea</taxon>
        <taxon>Heligmosomidae</taxon>
        <taxon>Nippostrongylus</taxon>
    </lineage>
</organism>
<dbReference type="AlphaFoldDB" id="A0A0N4YRZ0"/>
<name>A0A0N4YRZ0_NIPBR</name>
<reference evidence="2 3" key="2">
    <citation type="submission" date="2018-11" db="EMBL/GenBank/DDBJ databases">
        <authorList>
            <consortium name="Pathogen Informatics"/>
        </authorList>
    </citation>
    <scope>NUCLEOTIDE SEQUENCE [LARGE SCALE GENOMIC DNA]</scope>
</reference>